<proteinExistence type="predicted"/>
<accession>A0A3G1B175</accession>
<evidence type="ECO:0008006" key="3">
    <source>
        <dbReference type="Google" id="ProtNLM"/>
    </source>
</evidence>
<dbReference type="EMBL" id="CP011097">
    <property type="protein sequence ID" value="AJZ75334.1"/>
    <property type="molecule type" value="Genomic_DNA"/>
</dbReference>
<reference evidence="1 2" key="1">
    <citation type="journal article" date="2016" name="Sci. Rep.">
        <title>A novel ammonia-oxidizing archaeon from wastewater treatment plant: Its enrichment, physiological and genomic characteristics.</title>
        <authorList>
            <person name="Li Y."/>
            <person name="Ding K."/>
            <person name="Wen X."/>
            <person name="Zhang B."/>
            <person name="Shen B."/>
            <person name="Yang Y."/>
        </authorList>
    </citation>
    <scope>NUCLEOTIDE SEQUENCE [LARGE SCALE GENOMIC DNA]</scope>
    <source>
        <strain evidence="1 2">SAT1</strain>
    </source>
</reference>
<organism evidence="1 2">
    <name type="scientific">Candidatus Nitrosotenuis cloacae</name>
    <dbReference type="NCBI Taxonomy" id="1603555"/>
    <lineage>
        <taxon>Archaea</taxon>
        <taxon>Nitrososphaerota</taxon>
        <taxon>Candidatus Nitrosotenuis</taxon>
    </lineage>
</organism>
<name>A0A3G1B175_9ARCH</name>
<dbReference type="RefSeq" id="WP_048187856.1">
    <property type="nucleotide sequence ID" value="NZ_CP011097.1"/>
</dbReference>
<dbReference type="OrthoDB" id="7817at2157"/>
<protein>
    <recommendedName>
        <fullName evidence="3">Roadblock/LAMTOR2 domain-containing protein</fullName>
    </recommendedName>
</protein>
<evidence type="ECO:0000313" key="2">
    <source>
        <dbReference type="Proteomes" id="UP000266745"/>
    </source>
</evidence>
<evidence type="ECO:0000313" key="1">
    <source>
        <dbReference type="EMBL" id="AJZ75334.1"/>
    </source>
</evidence>
<dbReference type="GeneID" id="24875128"/>
<sequence length="128" mass="14514">MNKTPEQKWKDTIIQYRKDCQKILGISKSVRYAGVINEFGRTLTGIIQPGLKPLLNPENAKNEFFIISNLITLRHSQAKAFGNLDSVTIRHKNAIVVCVPNKNVVYYISINPSAKSLDEIIRKVKSIF</sequence>
<keyword evidence="2" id="KW-1185">Reference proteome</keyword>
<dbReference type="Proteomes" id="UP000266745">
    <property type="component" value="Chromosome"/>
</dbReference>
<dbReference type="AlphaFoldDB" id="A0A3G1B175"/>
<gene>
    <name evidence="1" type="ORF">SU86_001860</name>
</gene>
<dbReference type="KEGG" id="tah:SU86_001860"/>